<feature type="signal peptide" evidence="2">
    <location>
        <begin position="1"/>
        <end position="20"/>
    </location>
</feature>
<dbReference type="EMBL" id="JAYWIO010000008">
    <property type="protein sequence ID" value="KAK7246364.1"/>
    <property type="molecule type" value="Genomic_DNA"/>
</dbReference>
<comment type="caution">
    <text evidence="3">The sequence shown here is derived from an EMBL/GenBank/DDBJ whole genome shotgun (WGS) entry which is preliminary data.</text>
</comment>
<gene>
    <name evidence="3" type="ORF">RIF29_41231</name>
</gene>
<dbReference type="AlphaFoldDB" id="A0AAN9E4N1"/>
<feature type="chain" id="PRO_5042822696" evidence="2">
    <location>
        <begin position="21"/>
        <end position="109"/>
    </location>
</feature>
<protein>
    <submittedName>
        <fullName evidence="3">Uncharacterized protein</fullName>
    </submittedName>
</protein>
<evidence type="ECO:0000256" key="2">
    <source>
        <dbReference type="SAM" id="SignalP"/>
    </source>
</evidence>
<reference evidence="3 4" key="1">
    <citation type="submission" date="2024-01" db="EMBL/GenBank/DDBJ databases">
        <title>The genomes of 5 underutilized Papilionoideae crops provide insights into root nodulation and disease resistanc.</title>
        <authorList>
            <person name="Yuan L."/>
        </authorList>
    </citation>
    <scope>NUCLEOTIDE SEQUENCE [LARGE SCALE GENOMIC DNA]</scope>
    <source>
        <strain evidence="3">ZHUSHIDOU_FW_LH</strain>
        <tissue evidence="3">Leaf</tissue>
    </source>
</reference>
<name>A0AAN9E4N1_CROPI</name>
<keyword evidence="2" id="KW-0732">Signal</keyword>
<feature type="compositionally biased region" description="Low complexity" evidence="1">
    <location>
        <begin position="59"/>
        <end position="81"/>
    </location>
</feature>
<evidence type="ECO:0000313" key="4">
    <source>
        <dbReference type="Proteomes" id="UP001372338"/>
    </source>
</evidence>
<accession>A0AAN9E4N1</accession>
<organism evidence="3 4">
    <name type="scientific">Crotalaria pallida</name>
    <name type="common">Smooth rattlebox</name>
    <name type="synonym">Crotalaria striata</name>
    <dbReference type="NCBI Taxonomy" id="3830"/>
    <lineage>
        <taxon>Eukaryota</taxon>
        <taxon>Viridiplantae</taxon>
        <taxon>Streptophyta</taxon>
        <taxon>Embryophyta</taxon>
        <taxon>Tracheophyta</taxon>
        <taxon>Spermatophyta</taxon>
        <taxon>Magnoliopsida</taxon>
        <taxon>eudicotyledons</taxon>
        <taxon>Gunneridae</taxon>
        <taxon>Pentapetalae</taxon>
        <taxon>rosids</taxon>
        <taxon>fabids</taxon>
        <taxon>Fabales</taxon>
        <taxon>Fabaceae</taxon>
        <taxon>Papilionoideae</taxon>
        <taxon>50 kb inversion clade</taxon>
        <taxon>genistoids sensu lato</taxon>
        <taxon>core genistoids</taxon>
        <taxon>Crotalarieae</taxon>
        <taxon>Crotalaria</taxon>
    </lineage>
</organism>
<evidence type="ECO:0000256" key="1">
    <source>
        <dbReference type="SAM" id="MobiDB-lite"/>
    </source>
</evidence>
<sequence length="109" mass="11586">MKSTLYALALSIAMVFIVSSETGIAFARTSNSIAFILQEPLADSPSPEEYIPPTPDYGPPADSAESPAPDNSPSDASAESPIPDSSIPLRYYDLTLYGAVSMRSQIETL</sequence>
<proteinExistence type="predicted"/>
<feature type="region of interest" description="Disordered" evidence="1">
    <location>
        <begin position="43"/>
        <end position="86"/>
    </location>
</feature>
<keyword evidence="4" id="KW-1185">Reference proteome</keyword>
<dbReference type="Proteomes" id="UP001372338">
    <property type="component" value="Unassembled WGS sequence"/>
</dbReference>
<evidence type="ECO:0000313" key="3">
    <source>
        <dbReference type="EMBL" id="KAK7246364.1"/>
    </source>
</evidence>